<dbReference type="STRING" id="1235802.C823_02341"/>
<evidence type="ECO:0008006" key="11">
    <source>
        <dbReference type="Google" id="ProtNLM"/>
    </source>
</evidence>
<feature type="transmembrane region" description="Helical" evidence="8">
    <location>
        <begin position="6"/>
        <end position="23"/>
    </location>
</feature>
<feature type="transmembrane region" description="Helical" evidence="8">
    <location>
        <begin position="103"/>
        <end position="122"/>
    </location>
</feature>
<dbReference type="eggNOG" id="COG0679">
    <property type="taxonomic scope" value="Bacteria"/>
</dbReference>
<dbReference type="PANTHER" id="PTHR36838">
    <property type="entry name" value="AUXIN EFFLUX CARRIER FAMILY PROTEIN"/>
    <property type="match status" value="1"/>
</dbReference>
<gene>
    <name evidence="9" type="ORF">C823_02341</name>
</gene>
<dbReference type="HOGENOM" id="CLU_056175_1_1_9"/>
<dbReference type="Proteomes" id="UP000012589">
    <property type="component" value="Unassembled WGS sequence"/>
</dbReference>
<feature type="transmembrane region" description="Helical" evidence="8">
    <location>
        <begin position="192"/>
        <end position="211"/>
    </location>
</feature>
<dbReference type="PANTHER" id="PTHR36838:SF1">
    <property type="entry name" value="SLR1864 PROTEIN"/>
    <property type="match status" value="1"/>
</dbReference>
<evidence type="ECO:0000256" key="4">
    <source>
        <dbReference type="ARBA" id="ARBA00022475"/>
    </source>
</evidence>
<accession>N2ACP6</accession>
<dbReference type="EMBL" id="AQFT01000072">
    <property type="protein sequence ID" value="EMZ27217.1"/>
    <property type="molecule type" value="Genomic_DNA"/>
</dbReference>
<feature type="transmembrane region" description="Helical" evidence="8">
    <location>
        <begin position="128"/>
        <end position="148"/>
    </location>
</feature>
<dbReference type="Pfam" id="PF03547">
    <property type="entry name" value="Mem_trans"/>
    <property type="match status" value="2"/>
</dbReference>
<dbReference type="AlphaFoldDB" id="N2ACP6"/>
<dbReference type="GO" id="GO:0005886">
    <property type="term" value="C:plasma membrane"/>
    <property type="evidence" value="ECO:0007669"/>
    <property type="project" value="UniProtKB-SubCell"/>
</dbReference>
<feature type="transmembrane region" description="Helical" evidence="8">
    <location>
        <begin position="160"/>
        <end position="180"/>
    </location>
</feature>
<keyword evidence="10" id="KW-1185">Reference proteome</keyword>
<dbReference type="OrthoDB" id="9798064at2"/>
<feature type="transmembrane region" description="Helical" evidence="8">
    <location>
        <begin position="283"/>
        <end position="303"/>
    </location>
</feature>
<feature type="transmembrane region" description="Helical" evidence="8">
    <location>
        <begin position="223"/>
        <end position="245"/>
    </location>
</feature>
<evidence type="ECO:0000313" key="9">
    <source>
        <dbReference type="EMBL" id="EMZ27217.1"/>
    </source>
</evidence>
<evidence type="ECO:0000256" key="5">
    <source>
        <dbReference type="ARBA" id="ARBA00022692"/>
    </source>
</evidence>
<dbReference type="Gene3D" id="1.20.1530.20">
    <property type="match status" value="1"/>
</dbReference>
<evidence type="ECO:0000256" key="6">
    <source>
        <dbReference type="ARBA" id="ARBA00022989"/>
    </source>
</evidence>
<comment type="similarity">
    <text evidence="2">Belongs to the auxin efflux carrier (TC 2.A.69) family.</text>
</comment>
<proteinExistence type="inferred from homology"/>
<dbReference type="InterPro" id="IPR004776">
    <property type="entry name" value="Mem_transp_PIN-like"/>
</dbReference>
<sequence>MTFFTVFFQMLALLIMIGAGYFATKKGMLDEHTNNQMSNMIVTIFNPMLVLASAADSVGQISLDAMKLAGGIAVGMFLVFILAGMVLSPFFEKDGKQRKIFQLMFVFSNVGFIGIPVISSIFGPEYVVYVSEFMLVYTLVFYTYGIALMDGKLTASSLRAMVNPGTISGLLAMMIIIFGIRVPDFLQTAVTYLGNVTSPMALIAVGFALAESDLKKIFGQMRLYIFSVVKLLILPLLMLPLLRLVVGNSDLLAVCMVMFGMPVGNMPLILGNQKGMDVTACSAAIILTTVLCVLTVPILMIFAQ</sequence>
<comment type="caution">
    <text evidence="9">The sequence shown here is derived from an EMBL/GenBank/DDBJ whole genome shotgun (WGS) entry which is preliminary data.</text>
</comment>
<keyword evidence="6 8" id="KW-1133">Transmembrane helix</keyword>
<comment type="subcellular location">
    <subcellularLocation>
        <location evidence="1">Cell membrane</location>
        <topology evidence="1">Multi-pass membrane protein</topology>
    </subcellularLocation>
</comment>
<dbReference type="GO" id="GO:0055085">
    <property type="term" value="P:transmembrane transport"/>
    <property type="evidence" value="ECO:0007669"/>
    <property type="project" value="InterPro"/>
</dbReference>
<feature type="transmembrane region" description="Helical" evidence="8">
    <location>
        <begin position="44"/>
        <end position="63"/>
    </location>
</feature>
<keyword evidence="3" id="KW-0813">Transport</keyword>
<name>N2ACP6_9FIRM</name>
<evidence type="ECO:0000256" key="2">
    <source>
        <dbReference type="ARBA" id="ARBA00010145"/>
    </source>
</evidence>
<organism evidence="9 10">
    <name type="scientific">Eubacterium plexicaudatum ASF492</name>
    <dbReference type="NCBI Taxonomy" id="1235802"/>
    <lineage>
        <taxon>Bacteria</taxon>
        <taxon>Bacillati</taxon>
        <taxon>Bacillota</taxon>
        <taxon>Clostridia</taxon>
        <taxon>Eubacteriales</taxon>
        <taxon>Eubacteriaceae</taxon>
        <taxon>Eubacterium</taxon>
    </lineage>
</organism>
<feature type="transmembrane region" description="Helical" evidence="8">
    <location>
        <begin position="69"/>
        <end position="91"/>
    </location>
</feature>
<evidence type="ECO:0000256" key="7">
    <source>
        <dbReference type="ARBA" id="ARBA00023136"/>
    </source>
</evidence>
<keyword evidence="7 8" id="KW-0472">Membrane</keyword>
<evidence type="ECO:0000256" key="8">
    <source>
        <dbReference type="SAM" id="Phobius"/>
    </source>
</evidence>
<evidence type="ECO:0000256" key="3">
    <source>
        <dbReference type="ARBA" id="ARBA00022448"/>
    </source>
</evidence>
<keyword evidence="5 8" id="KW-0812">Transmembrane</keyword>
<feature type="transmembrane region" description="Helical" evidence="8">
    <location>
        <begin position="251"/>
        <end position="271"/>
    </location>
</feature>
<dbReference type="PATRIC" id="fig|1235802.3.peg.2479"/>
<keyword evidence="4" id="KW-1003">Cell membrane</keyword>
<dbReference type="InterPro" id="IPR038770">
    <property type="entry name" value="Na+/solute_symporter_sf"/>
</dbReference>
<evidence type="ECO:0000256" key="1">
    <source>
        <dbReference type="ARBA" id="ARBA00004651"/>
    </source>
</evidence>
<evidence type="ECO:0000313" key="10">
    <source>
        <dbReference type="Proteomes" id="UP000012589"/>
    </source>
</evidence>
<reference evidence="9 10" key="1">
    <citation type="journal article" date="2014" name="Genome Announc.">
        <title>Draft genome sequences of the altered schaedler flora, a defined bacterial community from gnotobiotic mice.</title>
        <authorList>
            <person name="Wannemuehler M.J."/>
            <person name="Overstreet A.M."/>
            <person name="Ward D.V."/>
            <person name="Phillips G.J."/>
        </authorList>
    </citation>
    <scope>NUCLEOTIDE SEQUENCE [LARGE SCALE GENOMIC DNA]</scope>
    <source>
        <strain evidence="9 10">ASF492</strain>
    </source>
</reference>
<protein>
    <recommendedName>
        <fullName evidence="11">Auxin efflux carrier</fullName>
    </recommendedName>
</protein>